<keyword evidence="2" id="KW-0472">Membrane</keyword>
<feature type="compositionally biased region" description="Polar residues" evidence="1">
    <location>
        <begin position="93"/>
        <end position="106"/>
    </location>
</feature>
<evidence type="ECO:0000259" key="3">
    <source>
        <dbReference type="PROSITE" id="PS51782"/>
    </source>
</evidence>
<feature type="compositionally biased region" description="Low complexity" evidence="1">
    <location>
        <begin position="239"/>
        <end position="265"/>
    </location>
</feature>
<dbReference type="CDD" id="cd00118">
    <property type="entry name" value="LysM"/>
    <property type="match status" value="1"/>
</dbReference>
<feature type="compositionally biased region" description="Basic and acidic residues" evidence="1">
    <location>
        <begin position="107"/>
        <end position="120"/>
    </location>
</feature>
<dbReference type="InterPro" id="IPR052196">
    <property type="entry name" value="Bact_Kbp"/>
</dbReference>
<dbReference type="PANTHER" id="PTHR34700:SF4">
    <property type="entry name" value="PHAGE-LIKE ELEMENT PBSX PROTEIN XKDP"/>
    <property type="match status" value="1"/>
</dbReference>
<gene>
    <name evidence="4" type="ORF">NJQ99_04260</name>
</gene>
<feature type="domain" description="LysM" evidence="3">
    <location>
        <begin position="378"/>
        <end position="427"/>
    </location>
</feature>
<organism evidence="4 5">
    <name type="scientific">Futiania mangrovi</name>
    <dbReference type="NCBI Taxonomy" id="2959716"/>
    <lineage>
        <taxon>Bacteria</taxon>
        <taxon>Pseudomonadati</taxon>
        <taxon>Pseudomonadota</taxon>
        <taxon>Alphaproteobacteria</taxon>
        <taxon>Futianiales</taxon>
        <taxon>Futianiaceae</taxon>
        <taxon>Futiania</taxon>
    </lineage>
</organism>
<keyword evidence="5" id="KW-1185">Reference proteome</keyword>
<dbReference type="RefSeq" id="WP_269331553.1">
    <property type="nucleotide sequence ID" value="NZ_JAMZFT010000001.1"/>
</dbReference>
<comment type="caution">
    <text evidence="4">The sequence shown here is derived from an EMBL/GenBank/DDBJ whole genome shotgun (WGS) entry which is preliminary data.</text>
</comment>
<dbReference type="SMART" id="SM00257">
    <property type="entry name" value="LysM"/>
    <property type="match status" value="1"/>
</dbReference>
<reference evidence="4" key="1">
    <citation type="submission" date="2022-06" db="EMBL/GenBank/DDBJ databases">
        <title>Isolation and Genomics of Futiania mangrovii gen. nov., sp. nov., a Rare and Metabolically-versatile member in the Class Alphaproteobacteria.</title>
        <authorList>
            <person name="Liu L."/>
            <person name="Huang W.-C."/>
            <person name="Pan J."/>
            <person name="Li J."/>
            <person name="Huang Y."/>
            <person name="Du H."/>
            <person name="Liu Y."/>
            <person name="Li M."/>
        </authorList>
    </citation>
    <scope>NUCLEOTIDE SEQUENCE</scope>
    <source>
        <strain evidence="4">FT118</strain>
    </source>
</reference>
<feature type="compositionally biased region" description="Gly residues" evidence="1">
    <location>
        <begin position="223"/>
        <end position="238"/>
    </location>
</feature>
<accession>A0A9J6PBP9</accession>
<feature type="region of interest" description="Disordered" evidence="1">
    <location>
        <begin position="190"/>
        <end position="283"/>
    </location>
</feature>
<feature type="region of interest" description="Disordered" evidence="1">
    <location>
        <begin position="35"/>
        <end position="135"/>
    </location>
</feature>
<name>A0A9J6PBP9_9PROT</name>
<feature type="compositionally biased region" description="Low complexity" evidence="1">
    <location>
        <begin position="42"/>
        <end position="55"/>
    </location>
</feature>
<feature type="compositionally biased region" description="Basic and acidic residues" evidence="1">
    <location>
        <begin position="190"/>
        <end position="203"/>
    </location>
</feature>
<keyword evidence="2" id="KW-0812">Transmembrane</keyword>
<dbReference type="InterPro" id="IPR018392">
    <property type="entry name" value="LysM"/>
</dbReference>
<keyword evidence="2" id="KW-1133">Transmembrane helix</keyword>
<dbReference type="InterPro" id="IPR036779">
    <property type="entry name" value="LysM_dom_sf"/>
</dbReference>
<proteinExistence type="predicted"/>
<evidence type="ECO:0000313" key="4">
    <source>
        <dbReference type="EMBL" id="MCP1335614.1"/>
    </source>
</evidence>
<sequence>MSRSSRSSAGIIVAIVAFVVALAAIVFATWRYAPDREASRQPETASTPSASASVEPRPEQRSETAPRSALSQDAPAKDAPSRDEAAPREEPSAQDNAATGTSATGERQSDGEGDRTRLDVTETQEETPGAPALDIVRVEPDGAAVIAGRTRPRAEVEIVADGEVIGRTQADAGGSFAAFVEVPMKREGTGVGVRARDGEETLEGRQQITVTPPPSRERQQAGAGEGGPGGASSQGGTGSQETASLQPRPQQQRQPLVTVTTPGEGTEVRQGPPTLGPVSVAVGGPAGLSTVDYDEQGGLRLSGTGTPGAEIAVSIGKVALGETQVEEDSRWALTPKIDVPPGRYMLRISERVPGTDRVIDREFPFERAAPEDVVVREGSVVVQPGNSLWRIARHVYGQGIQYTVIYEANADQIRDPDLIFPGQIFKVPDARGDR</sequence>
<dbReference type="AlphaFoldDB" id="A0A9J6PBP9"/>
<protein>
    <submittedName>
        <fullName evidence="4">LysM peptidoglycan-binding domain-containing protein</fullName>
    </submittedName>
</protein>
<evidence type="ECO:0000256" key="1">
    <source>
        <dbReference type="SAM" id="MobiDB-lite"/>
    </source>
</evidence>
<dbReference type="PROSITE" id="PS51782">
    <property type="entry name" value="LYSM"/>
    <property type="match status" value="1"/>
</dbReference>
<dbReference type="PANTHER" id="PTHR34700">
    <property type="entry name" value="POTASSIUM BINDING PROTEIN KBP"/>
    <property type="match status" value="1"/>
</dbReference>
<dbReference type="Proteomes" id="UP001055804">
    <property type="component" value="Unassembled WGS sequence"/>
</dbReference>
<evidence type="ECO:0000313" key="5">
    <source>
        <dbReference type="Proteomes" id="UP001055804"/>
    </source>
</evidence>
<dbReference type="Pfam" id="PF01476">
    <property type="entry name" value="LysM"/>
    <property type="match status" value="1"/>
</dbReference>
<feature type="transmembrane region" description="Helical" evidence="2">
    <location>
        <begin position="12"/>
        <end position="33"/>
    </location>
</feature>
<dbReference type="Gene3D" id="3.10.350.10">
    <property type="entry name" value="LysM domain"/>
    <property type="match status" value="1"/>
</dbReference>
<evidence type="ECO:0000256" key="2">
    <source>
        <dbReference type="SAM" id="Phobius"/>
    </source>
</evidence>
<dbReference type="EMBL" id="JAMZFT010000001">
    <property type="protein sequence ID" value="MCP1335614.1"/>
    <property type="molecule type" value="Genomic_DNA"/>
</dbReference>
<feature type="compositionally biased region" description="Basic and acidic residues" evidence="1">
    <location>
        <begin position="75"/>
        <end position="91"/>
    </location>
</feature>